<evidence type="ECO:0000313" key="7">
    <source>
        <dbReference type="Ensembl" id="ENSECRP00000003904.1"/>
    </source>
</evidence>
<evidence type="ECO:0000256" key="2">
    <source>
        <dbReference type="ARBA" id="ARBA00023157"/>
    </source>
</evidence>
<name>A0A8C4RKJ5_ERPCA</name>
<dbReference type="GeneID" id="114650297"/>
<dbReference type="OrthoDB" id="6133475at2759"/>
<accession>A0A8C4RKJ5</accession>
<feature type="coiled-coil region" evidence="3">
    <location>
        <begin position="59"/>
        <end position="93"/>
    </location>
</feature>
<dbReference type="InterPro" id="IPR016187">
    <property type="entry name" value="CTDL_fold"/>
</dbReference>
<dbReference type="PANTHER" id="PTHR46746">
    <property type="entry name" value="KILLER CELL LECTIN-LIKE RECEPTOR SUBFAMILY F MEMBER 2"/>
    <property type="match status" value="1"/>
</dbReference>
<dbReference type="RefSeq" id="XP_028655676.1">
    <property type="nucleotide sequence ID" value="XM_028799843.2"/>
</dbReference>
<reference evidence="7" key="2">
    <citation type="submission" date="2025-08" db="UniProtKB">
        <authorList>
            <consortium name="Ensembl"/>
        </authorList>
    </citation>
    <scope>IDENTIFICATION</scope>
</reference>
<dbReference type="SMART" id="SM00034">
    <property type="entry name" value="CLECT"/>
    <property type="match status" value="1"/>
</dbReference>
<evidence type="ECO:0000256" key="1">
    <source>
        <dbReference type="ARBA" id="ARBA00022734"/>
    </source>
</evidence>
<keyword evidence="3" id="KW-0175">Coiled coil</keyword>
<dbReference type="PANTHER" id="PTHR46746:SF9">
    <property type="entry name" value="CD209 ANTIGEN-LIKE PROTEIN C-LIKE"/>
    <property type="match status" value="1"/>
</dbReference>
<keyword evidence="5" id="KW-0472">Membrane</keyword>
<reference evidence="7" key="3">
    <citation type="submission" date="2025-09" db="UniProtKB">
        <authorList>
            <consortium name="Ensembl"/>
        </authorList>
    </citation>
    <scope>IDENTIFICATION</scope>
</reference>
<protein>
    <submittedName>
        <fullName evidence="7">CD209 antigen-like protein E</fullName>
    </submittedName>
</protein>
<dbReference type="SUPFAM" id="SSF56436">
    <property type="entry name" value="C-type lectin-like"/>
    <property type="match status" value="1"/>
</dbReference>
<dbReference type="GO" id="GO:0030246">
    <property type="term" value="F:carbohydrate binding"/>
    <property type="evidence" value="ECO:0007669"/>
    <property type="project" value="UniProtKB-KW"/>
</dbReference>
<keyword evidence="1" id="KW-0430">Lectin</keyword>
<evidence type="ECO:0000259" key="6">
    <source>
        <dbReference type="PROSITE" id="PS50041"/>
    </source>
</evidence>
<evidence type="ECO:0000256" key="5">
    <source>
        <dbReference type="SAM" id="Phobius"/>
    </source>
</evidence>
<feature type="region of interest" description="Disordered" evidence="4">
    <location>
        <begin position="1"/>
        <end position="22"/>
    </location>
</feature>
<keyword evidence="5" id="KW-1133">Transmembrane helix</keyword>
<dbReference type="Gene3D" id="3.10.100.10">
    <property type="entry name" value="Mannose-Binding Protein A, subunit A"/>
    <property type="match status" value="1"/>
</dbReference>
<reference evidence="7" key="1">
    <citation type="submission" date="2021-06" db="EMBL/GenBank/DDBJ databases">
        <authorList>
            <consortium name="Wellcome Sanger Institute Data Sharing"/>
        </authorList>
    </citation>
    <scope>NUCLEOTIDE SEQUENCE [LARGE SCALE GENOMIC DNA]</scope>
</reference>
<dbReference type="GeneTree" id="ENSGT01030000234575"/>
<feature type="compositionally biased region" description="Polar residues" evidence="4">
    <location>
        <begin position="1"/>
        <end position="19"/>
    </location>
</feature>
<dbReference type="PROSITE" id="PS50041">
    <property type="entry name" value="C_TYPE_LECTIN_2"/>
    <property type="match status" value="1"/>
</dbReference>
<proteinExistence type="predicted"/>
<dbReference type="InterPro" id="IPR001304">
    <property type="entry name" value="C-type_lectin-like"/>
</dbReference>
<dbReference type="InterPro" id="IPR016186">
    <property type="entry name" value="C-type_lectin-like/link_sf"/>
</dbReference>
<dbReference type="AlphaFoldDB" id="A0A8C4RKJ5"/>
<evidence type="ECO:0000256" key="4">
    <source>
        <dbReference type="SAM" id="MobiDB-lite"/>
    </source>
</evidence>
<sequence length="253" mass="28940">MSSTKGASEKTNSQSTTVTAVKEAPPTRMKDMMLLFKVLLLAFCLILLVVIITILAIQLVQAKKHKENLNLNYSALESEYSKLNLRYMEAYRKYSVLDQQCNGTNTGKPEDWTCAFCPETWLYFKGKCYYMSNETKTWNTSRDHCISLGGHLVIITSDAEKKFLQNTFNDTMNGPKQSYWIGLSDQEKEGNWYWIDNKSNSSVSNNTEDKDCALIALHQEPLTWRAEKCTNFSKWICQTVAGILSPHTRNLLK</sequence>
<keyword evidence="8" id="KW-1185">Reference proteome</keyword>
<organism evidence="7 8">
    <name type="scientific">Erpetoichthys calabaricus</name>
    <name type="common">Rope fish</name>
    <name type="synonym">Calamoichthys calabaricus</name>
    <dbReference type="NCBI Taxonomy" id="27687"/>
    <lineage>
        <taxon>Eukaryota</taxon>
        <taxon>Metazoa</taxon>
        <taxon>Chordata</taxon>
        <taxon>Craniata</taxon>
        <taxon>Vertebrata</taxon>
        <taxon>Euteleostomi</taxon>
        <taxon>Actinopterygii</taxon>
        <taxon>Polypteriformes</taxon>
        <taxon>Polypteridae</taxon>
        <taxon>Erpetoichthys</taxon>
    </lineage>
</organism>
<evidence type="ECO:0000256" key="3">
    <source>
        <dbReference type="SAM" id="Coils"/>
    </source>
</evidence>
<dbReference type="Pfam" id="PF00059">
    <property type="entry name" value="Lectin_C"/>
    <property type="match status" value="1"/>
</dbReference>
<gene>
    <name evidence="7" type="primary">LOC114650297</name>
</gene>
<dbReference type="Ensembl" id="ENSECRT00000003969.1">
    <property type="protein sequence ID" value="ENSECRP00000003904.1"/>
    <property type="gene ID" value="ENSECRG00000002676.1"/>
</dbReference>
<feature type="transmembrane region" description="Helical" evidence="5">
    <location>
        <begin position="38"/>
        <end position="60"/>
    </location>
</feature>
<keyword evidence="5" id="KW-0812">Transmembrane</keyword>
<evidence type="ECO:0000313" key="8">
    <source>
        <dbReference type="Proteomes" id="UP000694620"/>
    </source>
</evidence>
<keyword evidence="2" id="KW-1015">Disulfide bond</keyword>
<feature type="domain" description="C-type lectin" evidence="6">
    <location>
        <begin position="124"/>
        <end position="238"/>
    </location>
</feature>
<dbReference type="Proteomes" id="UP000694620">
    <property type="component" value="Chromosome 4"/>
</dbReference>
<dbReference type="InterPro" id="IPR051379">
    <property type="entry name" value="C-type_Lectin_Receptor_IMM"/>
</dbReference>